<reference evidence="2" key="1">
    <citation type="journal article" date="2019" name="Int. J. Syst. Evol. Microbiol.">
        <title>The Global Catalogue of Microorganisms (GCM) 10K type strain sequencing project: providing services to taxonomists for standard genome sequencing and annotation.</title>
        <authorList>
            <consortium name="The Broad Institute Genomics Platform"/>
            <consortium name="The Broad Institute Genome Sequencing Center for Infectious Disease"/>
            <person name="Wu L."/>
            <person name="Ma J."/>
        </authorList>
    </citation>
    <scope>NUCLEOTIDE SEQUENCE [LARGE SCALE GENOMIC DNA]</scope>
    <source>
        <strain evidence="2">CGMCC 1.15461</strain>
    </source>
</reference>
<dbReference type="RefSeq" id="WP_229665957.1">
    <property type="nucleotide sequence ID" value="NZ_BMJE01000008.1"/>
</dbReference>
<name>A0ABQ1K2Q8_9FLAO</name>
<dbReference type="EMBL" id="BMJE01000008">
    <property type="protein sequence ID" value="GGB85349.1"/>
    <property type="molecule type" value="Genomic_DNA"/>
</dbReference>
<evidence type="ECO:0000313" key="1">
    <source>
        <dbReference type="EMBL" id="GGB85349.1"/>
    </source>
</evidence>
<organism evidence="1 2">
    <name type="scientific">Flavobacterium suaedae</name>
    <dbReference type="NCBI Taxonomy" id="1767027"/>
    <lineage>
        <taxon>Bacteria</taxon>
        <taxon>Pseudomonadati</taxon>
        <taxon>Bacteroidota</taxon>
        <taxon>Flavobacteriia</taxon>
        <taxon>Flavobacteriales</taxon>
        <taxon>Flavobacteriaceae</taxon>
        <taxon>Flavobacterium</taxon>
    </lineage>
</organism>
<evidence type="ECO:0000313" key="2">
    <source>
        <dbReference type="Proteomes" id="UP000615760"/>
    </source>
</evidence>
<gene>
    <name evidence="1" type="ORF">GCM10007424_26740</name>
</gene>
<proteinExistence type="predicted"/>
<comment type="caution">
    <text evidence="1">The sequence shown here is derived from an EMBL/GenBank/DDBJ whole genome shotgun (WGS) entry which is preliminary data.</text>
</comment>
<sequence length="176" mass="20506">MVPHGLAIYNYQNRGKTIYFNGKGFKSCKGAGIQGNYYDSETGDEYWISGVKKDMTDRHWAGGGKIFIEKRAVKNYLTEIGISSLNISDYELVDIITEVPKERLYEMENEVTEAPLFDDNIHFKQPPELTINEIEYLIQLLEQDEKEAVYNKGRRTIKQKRLLLEEEYRKRLINNG</sequence>
<dbReference type="Proteomes" id="UP000615760">
    <property type="component" value="Unassembled WGS sequence"/>
</dbReference>
<accession>A0ABQ1K2Q8</accession>
<evidence type="ECO:0008006" key="3">
    <source>
        <dbReference type="Google" id="ProtNLM"/>
    </source>
</evidence>
<protein>
    <recommendedName>
        <fullName evidence="3">GIY-YIG nuclease family protein</fullName>
    </recommendedName>
</protein>
<keyword evidence="2" id="KW-1185">Reference proteome</keyword>